<gene>
    <name evidence="1" type="ORF">GCM10012275_63600</name>
</gene>
<evidence type="ECO:0000313" key="1">
    <source>
        <dbReference type="EMBL" id="GGM84208.1"/>
    </source>
</evidence>
<name>A0A8J3CIZ2_9PSEU</name>
<dbReference type="AlphaFoldDB" id="A0A8J3CIZ2"/>
<protein>
    <submittedName>
        <fullName evidence="1">Uncharacterized protein</fullName>
    </submittedName>
</protein>
<comment type="caution">
    <text evidence="1">The sequence shown here is derived from an EMBL/GenBank/DDBJ whole genome shotgun (WGS) entry which is preliminary data.</text>
</comment>
<dbReference type="Proteomes" id="UP000637578">
    <property type="component" value="Unassembled WGS sequence"/>
</dbReference>
<evidence type="ECO:0000313" key="2">
    <source>
        <dbReference type="Proteomes" id="UP000637578"/>
    </source>
</evidence>
<accession>A0A8J3CIZ2</accession>
<organism evidence="1 2">
    <name type="scientific">Longimycelium tulufanense</name>
    <dbReference type="NCBI Taxonomy" id="907463"/>
    <lineage>
        <taxon>Bacteria</taxon>
        <taxon>Bacillati</taxon>
        <taxon>Actinomycetota</taxon>
        <taxon>Actinomycetes</taxon>
        <taxon>Pseudonocardiales</taxon>
        <taxon>Pseudonocardiaceae</taxon>
        <taxon>Longimycelium</taxon>
    </lineage>
</organism>
<dbReference type="EMBL" id="BMMK01000069">
    <property type="protein sequence ID" value="GGM84208.1"/>
    <property type="molecule type" value="Genomic_DNA"/>
</dbReference>
<sequence>MLIDDAITDGAIVIPTRPGPRPACSDAEVLTIALVRHILGRGSESPASWPRSPVTGPTCFPVCRTKASSTGACWLWGAFEHLRHPLMQAVLMDAWQQIDTSALPVTHPSRVRGAHIWVGPHGLVARFGHDAAHGEWFSGFRLAIRTDLAVVC</sequence>
<proteinExistence type="predicted"/>
<keyword evidence="2" id="KW-1185">Reference proteome</keyword>
<reference evidence="1" key="1">
    <citation type="journal article" date="2014" name="Int. J. Syst. Evol. Microbiol.">
        <title>Complete genome sequence of Corynebacterium casei LMG S-19264T (=DSM 44701T), isolated from a smear-ripened cheese.</title>
        <authorList>
            <consortium name="US DOE Joint Genome Institute (JGI-PGF)"/>
            <person name="Walter F."/>
            <person name="Albersmeier A."/>
            <person name="Kalinowski J."/>
            <person name="Ruckert C."/>
        </authorList>
    </citation>
    <scope>NUCLEOTIDE SEQUENCE</scope>
    <source>
        <strain evidence="1">CGMCC 4.5737</strain>
    </source>
</reference>
<reference evidence="1" key="2">
    <citation type="submission" date="2020-09" db="EMBL/GenBank/DDBJ databases">
        <authorList>
            <person name="Sun Q."/>
            <person name="Zhou Y."/>
        </authorList>
    </citation>
    <scope>NUCLEOTIDE SEQUENCE</scope>
    <source>
        <strain evidence="1">CGMCC 4.5737</strain>
    </source>
</reference>